<evidence type="ECO:0000256" key="3">
    <source>
        <dbReference type="ARBA" id="ARBA00023125"/>
    </source>
</evidence>
<dbReference type="AlphaFoldDB" id="A0A4V0NGS8"/>
<dbReference type="PANTHER" id="PTHR30118">
    <property type="entry name" value="HTH-TYPE TRANSCRIPTIONAL REGULATOR LEUO-RELATED"/>
    <property type="match status" value="1"/>
</dbReference>
<proteinExistence type="inferred from homology"/>
<evidence type="ECO:0000256" key="2">
    <source>
        <dbReference type="ARBA" id="ARBA00023015"/>
    </source>
</evidence>
<dbReference type="GO" id="GO:0003677">
    <property type="term" value="F:DNA binding"/>
    <property type="evidence" value="ECO:0007669"/>
    <property type="project" value="UniProtKB-KW"/>
</dbReference>
<dbReference type="Gene3D" id="1.10.10.10">
    <property type="entry name" value="Winged helix-like DNA-binding domain superfamily/Winged helix DNA-binding domain"/>
    <property type="match status" value="1"/>
</dbReference>
<dbReference type="InterPro" id="IPR050389">
    <property type="entry name" value="LysR-type_TF"/>
</dbReference>
<gene>
    <name evidence="6" type="primary">lysR</name>
    <name evidence="6" type="ORF">SOCE836_063920</name>
</gene>
<accession>A0A4V0NGS8</accession>
<dbReference type="Proteomes" id="UP000295497">
    <property type="component" value="Chromosome"/>
</dbReference>
<feature type="domain" description="HTH lysR-type" evidence="5">
    <location>
        <begin position="9"/>
        <end position="66"/>
    </location>
</feature>
<dbReference type="Pfam" id="PF00126">
    <property type="entry name" value="HTH_1"/>
    <property type="match status" value="1"/>
</dbReference>
<dbReference type="Gene3D" id="3.40.190.10">
    <property type="entry name" value="Periplasmic binding protein-like II"/>
    <property type="match status" value="2"/>
</dbReference>
<protein>
    <submittedName>
        <fullName evidence="6">LysR family transcriptional regulator</fullName>
    </submittedName>
</protein>
<dbReference type="SUPFAM" id="SSF46785">
    <property type="entry name" value="Winged helix' DNA-binding domain"/>
    <property type="match status" value="1"/>
</dbReference>
<dbReference type="RefSeq" id="WP_129577463.1">
    <property type="nucleotide sequence ID" value="NZ_CP012672.1"/>
</dbReference>
<dbReference type="PRINTS" id="PR00039">
    <property type="entry name" value="HTHLYSR"/>
</dbReference>
<keyword evidence="2" id="KW-0805">Transcription regulation</keyword>
<evidence type="ECO:0000256" key="1">
    <source>
        <dbReference type="ARBA" id="ARBA00009437"/>
    </source>
</evidence>
<dbReference type="PANTHER" id="PTHR30118:SF15">
    <property type="entry name" value="TRANSCRIPTIONAL REGULATORY PROTEIN"/>
    <property type="match status" value="1"/>
</dbReference>
<sequence length="303" mass="33006">MTDVYGKNLDLNLLRVFAVVAEAGSVTEAASRLYLTQPAVSAALRRLTATTGAPLFVRSGRGLALTGRGERLRAALKPHLGALIEAALAPPTFDPKTCERTLRLGLSDTAEVWLLPPLLRALEREAPRMRVVAVPVQFRTVGAALAGGVDAAVTVADDLPSNIRRQRLLKTGFTCLYDPRHARLRKLTEAEYFAHDHVIVSYNGDLRGFVEDAFGKTRRIRCSVASFSNLGALIDGTAMLATVPEIVAADIRAVRPHLRTKPLPFEIPPGYMELLWPAATDDDDACRFAREKIVHIARPLSKG</sequence>
<organism evidence="6 7">
    <name type="scientific">Sorangium cellulosum</name>
    <name type="common">Polyangium cellulosum</name>
    <dbReference type="NCBI Taxonomy" id="56"/>
    <lineage>
        <taxon>Bacteria</taxon>
        <taxon>Pseudomonadati</taxon>
        <taxon>Myxococcota</taxon>
        <taxon>Polyangia</taxon>
        <taxon>Polyangiales</taxon>
        <taxon>Polyangiaceae</taxon>
        <taxon>Sorangium</taxon>
    </lineage>
</organism>
<dbReference type="InterPro" id="IPR036390">
    <property type="entry name" value="WH_DNA-bd_sf"/>
</dbReference>
<dbReference type="PROSITE" id="PS50931">
    <property type="entry name" value="HTH_LYSR"/>
    <property type="match status" value="1"/>
</dbReference>
<dbReference type="SUPFAM" id="SSF53850">
    <property type="entry name" value="Periplasmic binding protein-like II"/>
    <property type="match status" value="1"/>
</dbReference>
<evidence type="ECO:0000313" key="7">
    <source>
        <dbReference type="Proteomes" id="UP000295497"/>
    </source>
</evidence>
<dbReference type="EMBL" id="CP012672">
    <property type="protein sequence ID" value="AUX34222.1"/>
    <property type="molecule type" value="Genomic_DNA"/>
</dbReference>
<comment type="similarity">
    <text evidence="1">Belongs to the LysR transcriptional regulatory family.</text>
</comment>
<dbReference type="InterPro" id="IPR000847">
    <property type="entry name" value="LysR_HTH_N"/>
</dbReference>
<dbReference type="InterPro" id="IPR005119">
    <property type="entry name" value="LysR_subst-bd"/>
</dbReference>
<dbReference type="GO" id="GO:0003700">
    <property type="term" value="F:DNA-binding transcription factor activity"/>
    <property type="evidence" value="ECO:0007669"/>
    <property type="project" value="InterPro"/>
</dbReference>
<evidence type="ECO:0000256" key="4">
    <source>
        <dbReference type="ARBA" id="ARBA00023163"/>
    </source>
</evidence>
<dbReference type="CDD" id="cd08464">
    <property type="entry name" value="PBP2_DntR_like_2"/>
    <property type="match status" value="1"/>
</dbReference>
<name>A0A4V0NGS8_SORCE</name>
<evidence type="ECO:0000313" key="6">
    <source>
        <dbReference type="EMBL" id="AUX34222.1"/>
    </source>
</evidence>
<keyword evidence="3" id="KW-0238">DNA-binding</keyword>
<dbReference type="InterPro" id="IPR036388">
    <property type="entry name" value="WH-like_DNA-bd_sf"/>
</dbReference>
<dbReference type="Pfam" id="PF03466">
    <property type="entry name" value="LysR_substrate"/>
    <property type="match status" value="1"/>
</dbReference>
<keyword evidence="4" id="KW-0804">Transcription</keyword>
<evidence type="ECO:0000259" key="5">
    <source>
        <dbReference type="PROSITE" id="PS50931"/>
    </source>
</evidence>
<reference evidence="6 7" key="1">
    <citation type="submission" date="2015-09" db="EMBL/GenBank/DDBJ databases">
        <title>Sorangium comparison.</title>
        <authorList>
            <person name="Zaburannyi N."/>
            <person name="Bunk B."/>
            <person name="Overmann J."/>
            <person name="Mueller R."/>
        </authorList>
    </citation>
    <scope>NUCLEOTIDE SEQUENCE [LARGE SCALE GENOMIC DNA]</scope>
    <source>
        <strain evidence="6 7">So ce836</strain>
    </source>
</reference>